<reference evidence="2 3" key="1">
    <citation type="submission" date="2024-08" db="EMBL/GenBank/DDBJ databases">
        <title>Whole-genome sequencing of halo(alkali)philic microorganisms from hypersaline lakes.</title>
        <authorList>
            <person name="Sorokin D.Y."/>
            <person name="Merkel A.Y."/>
            <person name="Messina E."/>
            <person name="Yakimov M."/>
        </authorList>
    </citation>
    <scope>NUCLEOTIDE SEQUENCE [LARGE SCALE GENOMIC DNA]</scope>
    <source>
        <strain evidence="2 3">AB-hyl4</strain>
    </source>
</reference>
<accession>A0ABV4U5N4</accession>
<dbReference type="Pfam" id="PF07963">
    <property type="entry name" value="N_methyl"/>
    <property type="match status" value="1"/>
</dbReference>
<dbReference type="Gene3D" id="3.30.700.10">
    <property type="entry name" value="Glycoprotein, Type 4 Pilin"/>
    <property type="match status" value="1"/>
</dbReference>
<dbReference type="InterPro" id="IPR012902">
    <property type="entry name" value="N_methyl_site"/>
</dbReference>
<feature type="transmembrane region" description="Helical" evidence="1">
    <location>
        <begin position="20"/>
        <end position="41"/>
    </location>
</feature>
<gene>
    <name evidence="2" type="ORF">ACERK3_05640</name>
</gene>
<dbReference type="EMBL" id="JBGUBD010000003">
    <property type="protein sequence ID" value="MFA9477774.1"/>
    <property type="molecule type" value="Genomic_DNA"/>
</dbReference>
<sequence length="313" mass="34344">MSTRPYFCPLDDVMDRKQSAFTLVEVLVLIAAVALLLAMILPTLANLRQNMHSTACAANLRQVTLAGLTFLGDHNNHVQPASAHHWAQAYDTSQRRWSYDRDGQLNDWASALLPYLGEIAGETFRSSPSQARPDFYCPRDATLQQANPGHALLHGESFGRPLSRVSFGVNYDLAGLLRNPDNPDAGGAFEYPPLSTTIRVHGNEHQTPLETNLVGVSRPALTMLYAEAGTAKSQSADALPPLRRNNALYYTTATGGTPARGSLADVDNHPSRIGDRIPLDRHRQSINIAFVDGRVETVARTDFDRVRISPHDP</sequence>
<keyword evidence="1" id="KW-0812">Transmembrane</keyword>
<organism evidence="2 3">
    <name type="scientific">Natronomicrosphaera hydrolytica</name>
    <dbReference type="NCBI Taxonomy" id="3242702"/>
    <lineage>
        <taxon>Bacteria</taxon>
        <taxon>Pseudomonadati</taxon>
        <taxon>Planctomycetota</taxon>
        <taxon>Phycisphaerae</taxon>
        <taxon>Phycisphaerales</taxon>
        <taxon>Phycisphaeraceae</taxon>
        <taxon>Natronomicrosphaera</taxon>
    </lineage>
</organism>
<dbReference type="RefSeq" id="WP_425344699.1">
    <property type="nucleotide sequence ID" value="NZ_JBGUBD010000003.1"/>
</dbReference>
<evidence type="ECO:0008006" key="4">
    <source>
        <dbReference type="Google" id="ProtNLM"/>
    </source>
</evidence>
<keyword evidence="1" id="KW-1133">Transmembrane helix</keyword>
<evidence type="ECO:0000313" key="2">
    <source>
        <dbReference type="EMBL" id="MFA9477774.1"/>
    </source>
</evidence>
<comment type="caution">
    <text evidence="2">The sequence shown here is derived from an EMBL/GenBank/DDBJ whole genome shotgun (WGS) entry which is preliminary data.</text>
</comment>
<dbReference type="InterPro" id="IPR045584">
    <property type="entry name" value="Pilin-like"/>
</dbReference>
<proteinExistence type="predicted"/>
<keyword evidence="3" id="KW-1185">Reference proteome</keyword>
<keyword evidence="1" id="KW-0472">Membrane</keyword>
<name>A0ABV4U5N4_9BACT</name>
<evidence type="ECO:0000313" key="3">
    <source>
        <dbReference type="Proteomes" id="UP001575105"/>
    </source>
</evidence>
<dbReference type="PANTHER" id="PTHR30093">
    <property type="entry name" value="GENERAL SECRETION PATHWAY PROTEIN G"/>
    <property type="match status" value="1"/>
</dbReference>
<protein>
    <recommendedName>
        <fullName evidence="4">Prepilin-type N-terminal cleavage/methylation domain-containing protein</fullName>
    </recommendedName>
</protein>
<dbReference type="SUPFAM" id="SSF54523">
    <property type="entry name" value="Pili subunits"/>
    <property type="match status" value="1"/>
</dbReference>
<evidence type="ECO:0000256" key="1">
    <source>
        <dbReference type="SAM" id="Phobius"/>
    </source>
</evidence>
<dbReference type="Proteomes" id="UP001575105">
    <property type="component" value="Unassembled WGS sequence"/>
</dbReference>